<proteinExistence type="predicted"/>
<dbReference type="EMBL" id="VOIH02000008">
    <property type="protein sequence ID" value="KAF3439160.1"/>
    <property type="molecule type" value="Genomic_DNA"/>
</dbReference>
<comment type="caution">
    <text evidence="1">The sequence shown here is derived from an EMBL/GenBank/DDBJ whole genome shotgun (WGS) entry which is preliminary data.</text>
</comment>
<reference evidence="1" key="1">
    <citation type="submission" date="2020-03" db="EMBL/GenBank/DDBJ databases">
        <title>A high-quality chromosome-level genome assembly of a woody plant with both climbing and erect habits, Rhamnella rubrinervis.</title>
        <authorList>
            <person name="Lu Z."/>
            <person name="Yang Y."/>
            <person name="Zhu X."/>
            <person name="Sun Y."/>
        </authorList>
    </citation>
    <scope>NUCLEOTIDE SEQUENCE</scope>
    <source>
        <strain evidence="1">BYM</strain>
        <tissue evidence="1">Leaf</tissue>
    </source>
</reference>
<protein>
    <submittedName>
        <fullName evidence="1">Uncharacterized protein</fullName>
    </submittedName>
</protein>
<sequence length="113" mass="13373">MDNDVVTRRRSSSYFTGCVMSPASCLHVHEETDYSRIHYCSSQQYTKRSSQYRWRNLLRKLVRDSKTICGSRPTSFHYDALSYSQNFDEGFYNSEEPRRHSSVFPVVRWDLGN</sequence>
<gene>
    <name evidence="1" type="ORF">FNV43_RR17435</name>
</gene>
<accession>A0A8K0DXI3</accession>
<evidence type="ECO:0000313" key="1">
    <source>
        <dbReference type="EMBL" id="KAF3439160.1"/>
    </source>
</evidence>
<dbReference type="AlphaFoldDB" id="A0A8K0DXI3"/>
<evidence type="ECO:0000313" key="2">
    <source>
        <dbReference type="Proteomes" id="UP000796880"/>
    </source>
</evidence>
<keyword evidence="2" id="KW-1185">Reference proteome</keyword>
<name>A0A8K0DXI3_9ROSA</name>
<dbReference type="Proteomes" id="UP000796880">
    <property type="component" value="Unassembled WGS sequence"/>
</dbReference>
<dbReference type="OrthoDB" id="692779at2759"/>
<organism evidence="1 2">
    <name type="scientific">Rhamnella rubrinervis</name>
    <dbReference type="NCBI Taxonomy" id="2594499"/>
    <lineage>
        <taxon>Eukaryota</taxon>
        <taxon>Viridiplantae</taxon>
        <taxon>Streptophyta</taxon>
        <taxon>Embryophyta</taxon>
        <taxon>Tracheophyta</taxon>
        <taxon>Spermatophyta</taxon>
        <taxon>Magnoliopsida</taxon>
        <taxon>eudicotyledons</taxon>
        <taxon>Gunneridae</taxon>
        <taxon>Pentapetalae</taxon>
        <taxon>rosids</taxon>
        <taxon>fabids</taxon>
        <taxon>Rosales</taxon>
        <taxon>Rhamnaceae</taxon>
        <taxon>rhamnoid group</taxon>
        <taxon>Rhamneae</taxon>
        <taxon>Rhamnella</taxon>
    </lineage>
</organism>